<sequence length="165" mass="18247">MSQNTSQVWLHETEVTSSTDLASNASVPQTSHAIDVVSSVSSNVLTTFGYTLEAAEPSANTSSLEHWNVSSRMANFTSPGPDLSLEFQIPMYAIIFLLSVVGNILVIVTVIQNKKMRSVTNVFLLNLSVSDLLMTVFCMPFTLVPLFLRNFIFGEVMCVLIRYMQ</sequence>
<gene>
    <name evidence="10" type="ORF">CUNI_LOCUS9289</name>
</gene>
<keyword evidence="7" id="KW-0807">Transducer</keyword>
<dbReference type="GO" id="GO:0004930">
    <property type="term" value="F:G protein-coupled receptor activity"/>
    <property type="evidence" value="ECO:0007669"/>
    <property type="project" value="UniProtKB-KW"/>
</dbReference>
<feature type="transmembrane region" description="Helical" evidence="8">
    <location>
        <begin position="123"/>
        <end position="147"/>
    </location>
</feature>
<dbReference type="PRINTS" id="PR00237">
    <property type="entry name" value="GPCRRHODOPSN"/>
</dbReference>
<dbReference type="OrthoDB" id="10037617at2759"/>
<dbReference type="SUPFAM" id="SSF81321">
    <property type="entry name" value="Family A G protein-coupled receptor-like"/>
    <property type="match status" value="1"/>
</dbReference>
<keyword evidence="11" id="KW-1185">Reference proteome</keyword>
<evidence type="ECO:0000256" key="6">
    <source>
        <dbReference type="ARBA" id="ARBA00023170"/>
    </source>
</evidence>
<dbReference type="InterPro" id="IPR017452">
    <property type="entry name" value="GPCR_Rhodpsn_7TM"/>
</dbReference>
<keyword evidence="4" id="KW-0297">G-protein coupled receptor</keyword>
<keyword evidence="2 8" id="KW-0812">Transmembrane</keyword>
<organism evidence="10 11">
    <name type="scientific">Candidula unifasciata</name>
    <dbReference type="NCBI Taxonomy" id="100452"/>
    <lineage>
        <taxon>Eukaryota</taxon>
        <taxon>Metazoa</taxon>
        <taxon>Spiralia</taxon>
        <taxon>Lophotrochozoa</taxon>
        <taxon>Mollusca</taxon>
        <taxon>Gastropoda</taxon>
        <taxon>Heterobranchia</taxon>
        <taxon>Euthyneura</taxon>
        <taxon>Panpulmonata</taxon>
        <taxon>Eupulmonata</taxon>
        <taxon>Stylommatophora</taxon>
        <taxon>Helicina</taxon>
        <taxon>Helicoidea</taxon>
        <taxon>Geomitridae</taxon>
        <taxon>Candidula</taxon>
    </lineage>
</organism>
<dbReference type="EMBL" id="CAJHNH020001602">
    <property type="protein sequence ID" value="CAG5123731.1"/>
    <property type="molecule type" value="Genomic_DNA"/>
</dbReference>
<evidence type="ECO:0000256" key="1">
    <source>
        <dbReference type="ARBA" id="ARBA00004141"/>
    </source>
</evidence>
<evidence type="ECO:0000313" key="11">
    <source>
        <dbReference type="Proteomes" id="UP000678393"/>
    </source>
</evidence>
<name>A0A8S3Z9H7_9EUPU</name>
<feature type="domain" description="G-protein coupled receptors family 1 profile" evidence="9">
    <location>
        <begin position="102"/>
        <end position="165"/>
    </location>
</feature>
<dbReference type="InterPro" id="IPR000276">
    <property type="entry name" value="GPCR_Rhodpsn"/>
</dbReference>
<evidence type="ECO:0000256" key="8">
    <source>
        <dbReference type="SAM" id="Phobius"/>
    </source>
</evidence>
<evidence type="ECO:0000256" key="5">
    <source>
        <dbReference type="ARBA" id="ARBA00023136"/>
    </source>
</evidence>
<dbReference type="AlphaFoldDB" id="A0A8S3Z9H7"/>
<reference evidence="10" key="1">
    <citation type="submission" date="2021-04" db="EMBL/GenBank/DDBJ databases">
        <authorList>
            <consortium name="Molecular Ecology Group"/>
        </authorList>
    </citation>
    <scope>NUCLEOTIDE SEQUENCE</scope>
</reference>
<keyword evidence="6" id="KW-0675">Receptor</keyword>
<proteinExistence type="predicted"/>
<protein>
    <recommendedName>
        <fullName evidence="9">G-protein coupled receptors family 1 profile domain-containing protein</fullName>
    </recommendedName>
</protein>
<dbReference type="PROSITE" id="PS50262">
    <property type="entry name" value="G_PROTEIN_RECEP_F1_2"/>
    <property type="match status" value="1"/>
</dbReference>
<evidence type="ECO:0000256" key="2">
    <source>
        <dbReference type="ARBA" id="ARBA00022692"/>
    </source>
</evidence>
<evidence type="ECO:0000256" key="3">
    <source>
        <dbReference type="ARBA" id="ARBA00022989"/>
    </source>
</evidence>
<dbReference type="GO" id="GO:0016020">
    <property type="term" value="C:membrane"/>
    <property type="evidence" value="ECO:0007669"/>
    <property type="project" value="UniProtKB-SubCell"/>
</dbReference>
<keyword evidence="3 8" id="KW-1133">Transmembrane helix</keyword>
<dbReference type="PANTHER" id="PTHR24235:SF29">
    <property type="entry name" value="GH23382P"/>
    <property type="match status" value="1"/>
</dbReference>
<comment type="caution">
    <text evidence="10">The sequence shown here is derived from an EMBL/GenBank/DDBJ whole genome shotgun (WGS) entry which is preliminary data.</text>
</comment>
<accession>A0A8S3Z9H7</accession>
<feature type="transmembrane region" description="Helical" evidence="8">
    <location>
        <begin position="89"/>
        <end position="111"/>
    </location>
</feature>
<evidence type="ECO:0000256" key="7">
    <source>
        <dbReference type="ARBA" id="ARBA00023224"/>
    </source>
</evidence>
<evidence type="ECO:0000259" key="9">
    <source>
        <dbReference type="PROSITE" id="PS50262"/>
    </source>
</evidence>
<comment type="subcellular location">
    <subcellularLocation>
        <location evidence="1">Membrane</location>
        <topology evidence="1">Multi-pass membrane protein</topology>
    </subcellularLocation>
</comment>
<dbReference type="Gene3D" id="1.20.1070.10">
    <property type="entry name" value="Rhodopsin 7-helix transmembrane proteins"/>
    <property type="match status" value="1"/>
</dbReference>
<keyword evidence="5 8" id="KW-0472">Membrane</keyword>
<evidence type="ECO:0000313" key="10">
    <source>
        <dbReference type="EMBL" id="CAG5123731.1"/>
    </source>
</evidence>
<feature type="non-terminal residue" evidence="10">
    <location>
        <position position="165"/>
    </location>
</feature>
<dbReference type="PANTHER" id="PTHR24235">
    <property type="entry name" value="NEUROPEPTIDE Y RECEPTOR"/>
    <property type="match status" value="1"/>
</dbReference>
<dbReference type="Proteomes" id="UP000678393">
    <property type="component" value="Unassembled WGS sequence"/>
</dbReference>
<evidence type="ECO:0000256" key="4">
    <source>
        <dbReference type="ARBA" id="ARBA00023040"/>
    </source>
</evidence>
<dbReference type="Pfam" id="PF00001">
    <property type="entry name" value="7tm_1"/>
    <property type="match status" value="1"/>
</dbReference>